<dbReference type="GO" id="GO:0044010">
    <property type="term" value="P:single-species biofilm formation"/>
    <property type="evidence" value="ECO:0007669"/>
    <property type="project" value="TreeGrafter"/>
</dbReference>
<dbReference type="InterPro" id="IPR029044">
    <property type="entry name" value="Nucleotide-diphossugar_trans"/>
</dbReference>
<evidence type="ECO:0000259" key="1">
    <source>
        <dbReference type="Pfam" id="PF00535"/>
    </source>
</evidence>
<dbReference type="GO" id="GO:0016740">
    <property type="term" value="F:transferase activity"/>
    <property type="evidence" value="ECO:0007669"/>
    <property type="project" value="UniProtKB-KW"/>
</dbReference>
<dbReference type="OrthoDB" id="3180470at2"/>
<accession>A0A516SEM6</accession>
<dbReference type="InterPro" id="IPR001173">
    <property type="entry name" value="Glyco_trans_2-like"/>
</dbReference>
<organism evidence="2 3">
    <name type="scientific">Chitinimonas arctica</name>
    <dbReference type="NCBI Taxonomy" id="2594795"/>
    <lineage>
        <taxon>Bacteria</taxon>
        <taxon>Pseudomonadati</taxon>
        <taxon>Pseudomonadota</taxon>
        <taxon>Betaproteobacteria</taxon>
        <taxon>Neisseriales</taxon>
        <taxon>Chitinibacteraceae</taxon>
        <taxon>Chitinimonas</taxon>
    </lineage>
</organism>
<proteinExistence type="predicted"/>
<reference evidence="3" key="1">
    <citation type="submission" date="2019-07" db="EMBL/GenBank/DDBJ databases">
        <title>Chitinimonas sp. nov., isolated from Ny-Alesund, arctica soil.</title>
        <authorList>
            <person name="Xu Q."/>
            <person name="Peng F."/>
        </authorList>
    </citation>
    <scope>NUCLEOTIDE SEQUENCE [LARGE SCALE GENOMIC DNA]</scope>
    <source>
        <strain evidence="3">R3-44</strain>
    </source>
</reference>
<evidence type="ECO:0000313" key="3">
    <source>
        <dbReference type="Proteomes" id="UP000317550"/>
    </source>
</evidence>
<dbReference type="Gene3D" id="3.90.550.10">
    <property type="entry name" value="Spore Coat Polysaccharide Biosynthesis Protein SpsA, Chain A"/>
    <property type="match status" value="1"/>
</dbReference>
<gene>
    <name evidence="2" type="ORF">FNU76_09655</name>
</gene>
<sequence>MIRVGLLVPTLNAGPAWPAWLAALAGQTRQPDRVLVIDSSSSDQTFALAQQAGLEVRRIERTQFDHGATRQWGVEILADCELIVCLTQDALLDTPEALRVLLTAFDDPAVGAAFGRQLPHLDANPIAAHARHFNYPPRSRVLSLEDRARFGLKTAFCSNSFAAWRRSALMACGGFPAHTLLAEDMLACARMLLSNWRVAYVAEANARHSHNYGFAAEFRRYFDTGALHAFEPWLLREFGRVEGEGMNYVRSEWAALQSAGMAWRLKAVLANTAKFTGYKAGKYGRHLPRSLCRRLSLHPAWWR</sequence>
<evidence type="ECO:0000313" key="2">
    <source>
        <dbReference type="EMBL" id="QDQ26612.1"/>
    </source>
</evidence>
<keyword evidence="3" id="KW-1185">Reference proteome</keyword>
<dbReference type="RefSeq" id="WP_144278006.1">
    <property type="nucleotide sequence ID" value="NZ_CP041730.1"/>
</dbReference>
<protein>
    <submittedName>
        <fullName evidence="2">Glycosyltransferase family 2 protein</fullName>
    </submittedName>
</protein>
<dbReference type="AlphaFoldDB" id="A0A516SEM6"/>
<keyword evidence="2" id="KW-0808">Transferase</keyword>
<dbReference type="PANTHER" id="PTHR43685:SF13">
    <property type="entry name" value="O ANTIGEN BIOSYNTHESIS RHAMNOSYLTRANSFERASE RFBN"/>
    <property type="match status" value="1"/>
</dbReference>
<feature type="domain" description="Glycosyltransferase 2-like" evidence="1">
    <location>
        <begin position="7"/>
        <end position="170"/>
    </location>
</feature>
<dbReference type="Pfam" id="PF00535">
    <property type="entry name" value="Glycos_transf_2"/>
    <property type="match status" value="1"/>
</dbReference>
<name>A0A516SEM6_9NEIS</name>
<dbReference type="InterPro" id="IPR050834">
    <property type="entry name" value="Glycosyltransf_2"/>
</dbReference>
<dbReference type="PANTHER" id="PTHR43685">
    <property type="entry name" value="GLYCOSYLTRANSFERASE"/>
    <property type="match status" value="1"/>
</dbReference>
<dbReference type="Proteomes" id="UP000317550">
    <property type="component" value="Chromosome"/>
</dbReference>
<dbReference type="KEGG" id="cari:FNU76_09655"/>
<dbReference type="SUPFAM" id="SSF53448">
    <property type="entry name" value="Nucleotide-diphospho-sugar transferases"/>
    <property type="match status" value="1"/>
</dbReference>
<dbReference type="EMBL" id="CP041730">
    <property type="protein sequence ID" value="QDQ26612.1"/>
    <property type="molecule type" value="Genomic_DNA"/>
</dbReference>